<proteinExistence type="predicted"/>
<feature type="active site" description="Tele-phosphohistidine intermediate" evidence="1">
    <location>
        <position position="8"/>
    </location>
</feature>
<dbReference type="InterPro" id="IPR029033">
    <property type="entry name" value="His_PPase_superfam"/>
</dbReference>
<evidence type="ECO:0000313" key="3">
    <source>
        <dbReference type="EMBL" id="SLM85437.1"/>
    </source>
</evidence>
<reference evidence="4" key="1">
    <citation type="submission" date="2017-02" db="EMBL/GenBank/DDBJ databases">
        <authorList>
            <person name="Dridi B."/>
        </authorList>
    </citation>
    <scope>NUCLEOTIDE SEQUENCE [LARGE SCALE GENOMIC DNA]</scope>
    <source>
        <strain evidence="4">bH819</strain>
    </source>
</reference>
<dbReference type="EMBL" id="FWFD01000008">
    <property type="protein sequence ID" value="SLM85437.1"/>
    <property type="molecule type" value="Genomic_DNA"/>
</dbReference>
<gene>
    <name evidence="3" type="ORF">FM121_05015</name>
</gene>
<accession>A0A1X6WME3</accession>
<dbReference type="Proteomes" id="UP000195918">
    <property type="component" value="Unassembled WGS sequence"/>
</dbReference>
<dbReference type="SMART" id="SM00855">
    <property type="entry name" value="PGAM"/>
    <property type="match status" value="1"/>
</dbReference>
<dbReference type="GO" id="GO:0016791">
    <property type="term" value="F:phosphatase activity"/>
    <property type="evidence" value="ECO:0007669"/>
    <property type="project" value="TreeGrafter"/>
</dbReference>
<dbReference type="Pfam" id="PF00300">
    <property type="entry name" value="His_Phos_1"/>
    <property type="match status" value="1"/>
</dbReference>
<name>A0A1X6WME3_9ENTE</name>
<organism evidence="3 4">
    <name type="scientific">Vagococcus fluvialis bH819</name>
    <dbReference type="NCBI Taxonomy" id="1255619"/>
    <lineage>
        <taxon>Bacteria</taxon>
        <taxon>Bacillati</taxon>
        <taxon>Bacillota</taxon>
        <taxon>Bacilli</taxon>
        <taxon>Lactobacillales</taxon>
        <taxon>Enterococcaceae</taxon>
        <taxon>Vagococcus</taxon>
    </lineage>
</organism>
<dbReference type="OrthoDB" id="9782128at2"/>
<evidence type="ECO:0000256" key="2">
    <source>
        <dbReference type="PIRSR" id="PIRSR613078-2"/>
    </source>
</evidence>
<dbReference type="SUPFAM" id="SSF53254">
    <property type="entry name" value="Phosphoglycerate mutase-like"/>
    <property type="match status" value="1"/>
</dbReference>
<feature type="active site" description="Proton donor/acceptor" evidence="1">
    <location>
        <position position="84"/>
    </location>
</feature>
<dbReference type="Gene3D" id="3.40.50.1240">
    <property type="entry name" value="Phosphoglycerate mutase-like"/>
    <property type="match status" value="1"/>
</dbReference>
<dbReference type="InterPro" id="IPR013078">
    <property type="entry name" value="His_Pase_superF_clade-1"/>
</dbReference>
<sequence>MKLYFTRHGKTEWNKEMRFQGREGDSPLLPESYKEIEKLGTHLKNISFEAIYSSPMVRASKTAEGICEQLTNCPEIIYSDALKELGLGELEGTKIIDSREKYAKEMWALRNDPSQYSSEKFQGEVYQDMLERSTNIVKQAIEEAEQGPILFVSHGVTLGACIQTLIGTPLVDLRRQGGLTNNSLSIVDYTNGKFTLELWNDGSYLNK</sequence>
<dbReference type="InterPro" id="IPR050275">
    <property type="entry name" value="PGM_Phosphatase"/>
</dbReference>
<evidence type="ECO:0000313" key="4">
    <source>
        <dbReference type="Proteomes" id="UP000195918"/>
    </source>
</evidence>
<feature type="binding site" evidence="2">
    <location>
        <begin position="7"/>
        <end position="14"/>
    </location>
    <ligand>
        <name>substrate</name>
    </ligand>
</feature>
<evidence type="ECO:0000256" key="1">
    <source>
        <dbReference type="PIRSR" id="PIRSR613078-1"/>
    </source>
</evidence>
<dbReference type="RefSeq" id="WP_086951071.1">
    <property type="nucleotide sequence ID" value="NZ_FWFD01000008.1"/>
</dbReference>
<keyword evidence="4" id="KW-1185">Reference proteome</keyword>
<dbReference type="GO" id="GO:0005737">
    <property type="term" value="C:cytoplasm"/>
    <property type="evidence" value="ECO:0007669"/>
    <property type="project" value="TreeGrafter"/>
</dbReference>
<protein>
    <submittedName>
        <fullName evidence="3">Phosphoglycerate mutase family 5</fullName>
    </submittedName>
</protein>
<dbReference type="PANTHER" id="PTHR48100:SF1">
    <property type="entry name" value="HISTIDINE PHOSPHATASE FAMILY PROTEIN-RELATED"/>
    <property type="match status" value="1"/>
</dbReference>
<dbReference type="PANTHER" id="PTHR48100">
    <property type="entry name" value="BROAD-SPECIFICITY PHOSPHATASE YOR283W-RELATED"/>
    <property type="match status" value="1"/>
</dbReference>
<dbReference type="AlphaFoldDB" id="A0A1X6WME3"/>
<dbReference type="CDD" id="cd07067">
    <property type="entry name" value="HP_PGM_like"/>
    <property type="match status" value="1"/>
</dbReference>
<feature type="binding site" evidence="2">
    <location>
        <position position="58"/>
    </location>
    <ligand>
        <name>substrate</name>
    </ligand>
</feature>